<dbReference type="EC" id="3.5.2.9" evidence="1"/>
<dbReference type="HAMAP" id="MF_00691">
    <property type="entry name" value="PxpA"/>
    <property type="match status" value="1"/>
</dbReference>
<dbReference type="PANTHER" id="PTHR30292">
    <property type="entry name" value="UNCHARACTERIZED PROTEIN YBGL-RELATED"/>
    <property type="match status" value="1"/>
</dbReference>
<dbReference type="RefSeq" id="WP_247976928.1">
    <property type="nucleotide sequence ID" value="NZ_CP095848.1"/>
</dbReference>
<keyword evidence="3" id="KW-1185">Reference proteome</keyword>
<evidence type="ECO:0000313" key="2">
    <source>
        <dbReference type="EMBL" id="UPL51016.1"/>
    </source>
</evidence>
<keyword evidence="1" id="KW-0378">Hydrolase</keyword>
<dbReference type="NCBIfam" id="NF003816">
    <property type="entry name" value="PRK05406.1-5"/>
    <property type="match status" value="1"/>
</dbReference>
<dbReference type="PANTHER" id="PTHR30292:SF0">
    <property type="entry name" value="5-OXOPROLINASE SUBUNIT A"/>
    <property type="match status" value="1"/>
</dbReference>
<name>A0ABY4JEY8_9BACT</name>
<reference evidence="2 3" key="1">
    <citation type="submission" date="2022-04" db="EMBL/GenBank/DDBJ databases">
        <title>Hymenobacter sp. isolated from the air.</title>
        <authorList>
            <person name="Won M."/>
            <person name="Lee C.-M."/>
            <person name="Woen H.-Y."/>
            <person name="Kwon S.-W."/>
        </authorList>
    </citation>
    <scope>NUCLEOTIDE SEQUENCE [LARGE SCALE GENOMIC DNA]</scope>
    <source>
        <strain evidence="3">5516 S-25</strain>
    </source>
</reference>
<dbReference type="Proteomes" id="UP000829647">
    <property type="component" value="Chromosome"/>
</dbReference>
<dbReference type="InterPro" id="IPR005501">
    <property type="entry name" value="LamB/YcsF/PxpA-like"/>
</dbReference>
<evidence type="ECO:0000313" key="3">
    <source>
        <dbReference type="Proteomes" id="UP000829647"/>
    </source>
</evidence>
<dbReference type="InterPro" id="IPR011330">
    <property type="entry name" value="Glyco_hydro/deAcase_b/a-brl"/>
</dbReference>
<organism evidence="2 3">
    <name type="scientific">Hymenobacter sublimis</name>
    <dbReference type="NCBI Taxonomy" id="2933777"/>
    <lineage>
        <taxon>Bacteria</taxon>
        <taxon>Pseudomonadati</taxon>
        <taxon>Bacteroidota</taxon>
        <taxon>Cytophagia</taxon>
        <taxon>Cytophagales</taxon>
        <taxon>Hymenobacteraceae</taxon>
        <taxon>Hymenobacter</taxon>
    </lineage>
</organism>
<comment type="catalytic activity">
    <reaction evidence="1">
        <text>5-oxo-L-proline + ATP + 2 H2O = L-glutamate + ADP + phosphate + H(+)</text>
        <dbReference type="Rhea" id="RHEA:10348"/>
        <dbReference type="ChEBI" id="CHEBI:15377"/>
        <dbReference type="ChEBI" id="CHEBI:15378"/>
        <dbReference type="ChEBI" id="CHEBI:29985"/>
        <dbReference type="ChEBI" id="CHEBI:30616"/>
        <dbReference type="ChEBI" id="CHEBI:43474"/>
        <dbReference type="ChEBI" id="CHEBI:58402"/>
        <dbReference type="ChEBI" id="CHEBI:456216"/>
        <dbReference type="EC" id="3.5.2.9"/>
    </reaction>
</comment>
<protein>
    <recommendedName>
        <fullName evidence="1">5-oxoprolinase subunit A</fullName>
        <shortName evidence="1">5-OPase subunit A</shortName>
        <ecNumber evidence="1">3.5.2.9</ecNumber>
    </recommendedName>
    <alternativeName>
        <fullName evidence="1">5-oxoprolinase (ATP-hydrolyzing) subunit A</fullName>
    </alternativeName>
</protein>
<comment type="function">
    <text evidence="1">Catalyzes the cleavage of 5-oxoproline to form L-glutamate coupled to the hydrolysis of ATP to ADP and inorganic phosphate.</text>
</comment>
<accession>A0ABY4JEY8</accession>
<keyword evidence="1" id="KW-0547">Nucleotide-binding</keyword>
<comment type="similarity">
    <text evidence="1">Belongs to the LamB/PxpA family.</text>
</comment>
<keyword evidence="1" id="KW-0067">ATP-binding</keyword>
<proteinExistence type="inferred from homology"/>
<sequence length="260" mass="27725">MTHPYAVDLNCDLGESFGAYSLGHDEAILPFVTSANIACGYHAGDPAVMKRTVRLALQHQVAIGAHPGLPDLVGFGRRDMAISAEEAYDMTVYQLGALAAFVRAEGGTLHHVKPHGALYNMAALNPALAEAIAEAVYRVQPEACLYGLAGSALISAGRKLGLATAQEVFADRTYQPNGTLTPRRQPDALITDSATAIAQVVRMVKESRVRALSGEDVIMQADTICLHGDGPHALEFAQQIRARLEQEGIAVRPYSHPTTA</sequence>
<comment type="subunit">
    <text evidence="1">Forms a complex composed of PxpA, PxpB and PxpC.</text>
</comment>
<dbReference type="Pfam" id="PF03746">
    <property type="entry name" value="LamB_YcsF"/>
    <property type="match status" value="1"/>
</dbReference>
<gene>
    <name evidence="1" type="primary">pxpA</name>
    <name evidence="2" type="ORF">MWH26_08935</name>
</gene>
<evidence type="ECO:0000256" key="1">
    <source>
        <dbReference type="HAMAP-Rule" id="MF_00691"/>
    </source>
</evidence>
<dbReference type="CDD" id="cd10787">
    <property type="entry name" value="LamB_YcsF_like"/>
    <property type="match status" value="1"/>
</dbReference>
<dbReference type="NCBIfam" id="NF003814">
    <property type="entry name" value="PRK05406.1-3"/>
    <property type="match status" value="1"/>
</dbReference>
<dbReference type="Gene3D" id="3.20.20.370">
    <property type="entry name" value="Glycoside hydrolase/deacetylase"/>
    <property type="match status" value="1"/>
</dbReference>
<dbReference type="EMBL" id="CP095848">
    <property type="protein sequence ID" value="UPL51016.1"/>
    <property type="molecule type" value="Genomic_DNA"/>
</dbReference>
<dbReference type="SUPFAM" id="SSF88713">
    <property type="entry name" value="Glycoside hydrolase/deacetylase"/>
    <property type="match status" value="1"/>
</dbReference>